<organism evidence="6 7">
    <name type="scientific">Parendozoicomonas callyspongiae</name>
    <dbReference type="NCBI Taxonomy" id="2942213"/>
    <lineage>
        <taxon>Bacteria</taxon>
        <taxon>Pseudomonadati</taxon>
        <taxon>Pseudomonadota</taxon>
        <taxon>Gammaproteobacteria</taxon>
        <taxon>Oceanospirillales</taxon>
        <taxon>Endozoicomonadaceae</taxon>
        <taxon>Parendozoicomonas</taxon>
    </lineage>
</organism>
<dbReference type="RefSeq" id="WP_249698957.1">
    <property type="nucleotide sequence ID" value="NZ_JAMFLX010000008.1"/>
</dbReference>
<evidence type="ECO:0000313" key="6">
    <source>
        <dbReference type="EMBL" id="MCL6269854.1"/>
    </source>
</evidence>
<keyword evidence="1" id="KW-0479">Metal-binding</keyword>
<keyword evidence="2" id="KW-0863">Zinc-finger</keyword>
<protein>
    <submittedName>
        <fullName evidence="6">RING finger protein</fullName>
    </submittedName>
</protein>
<evidence type="ECO:0000256" key="3">
    <source>
        <dbReference type="ARBA" id="ARBA00022833"/>
    </source>
</evidence>
<dbReference type="InterPro" id="IPR001841">
    <property type="entry name" value="Znf_RING"/>
</dbReference>
<dbReference type="Proteomes" id="UP001203338">
    <property type="component" value="Unassembled WGS sequence"/>
</dbReference>
<dbReference type="InterPro" id="IPR013083">
    <property type="entry name" value="Znf_RING/FYVE/PHD"/>
</dbReference>
<gene>
    <name evidence="6" type="ORF">M3P05_07855</name>
</gene>
<dbReference type="SUPFAM" id="SSF57850">
    <property type="entry name" value="RING/U-box"/>
    <property type="match status" value="1"/>
</dbReference>
<dbReference type="PANTHER" id="PTHR45931:SF3">
    <property type="entry name" value="RING ZINC FINGER-CONTAINING PROTEIN"/>
    <property type="match status" value="1"/>
</dbReference>
<name>A0ABT0PEP1_9GAMM</name>
<dbReference type="SMART" id="SM00184">
    <property type="entry name" value="RING"/>
    <property type="match status" value="1"/>
</dbReference>
<keyword evidence="7" id="KW-1185">Reference proteome</keyword>
<dbReference type="CDD" id="cd16454">
    <property type="entry name" value="RING-H2_PA-TM-RING"/>
    <property type="match status" value="1"/>
</dbReference>
<dbReference type="Gene3D" id="3.30.40.10">
    <property type="entry name" value="Zinc/RING finger domain, C3HC4 (zinc finger)"/>
    <property type="match status" value="1"/>
</dbReference>
<accession>A0ABT0PEP1</accession>
<dbReference type="EMBL" id="JAMFLX010000008">
    <property type="protein sequence ID" value="MCL6269854.1"/>
    <property type="molecule type" value="Genomic_DNA"/>
</dbReference>
<feature type="domain" description="RING-type" evidence="5">
    <location>
        <begin position="498"/>
        <end position="539"/>
    </location>
</feature>
<evidence type="ECO:0000256" key="2">
    <source>
        <dbReference type="ARBA" id="ARBA00022771"/>
    </source>
</evidence>
<feature type="region of interest" description="Disordered" evidence="4">
    <location>
        <begin position="186"/>
        <end position="205"/>
    </location>
</feature>
<evidence type="ECO:0000256" key="1">
    <source>
        <dbReference type="ARBA" id="ARBA00022723"/>
    </source>
</evidence>
<keyword evidence="3" id="KW-0862">Zinc</keyword>
<reference evidence="6 7" key="1">
    <citation type="submission" date="2022-05" db="EMBL/GenBank/DDBJ databases">
        <authorList>
            <person name="Park J.-S."/>
        </authorList>
    </citation>
    <scope>NUCLEOTIDE SEQUENCE [LARGE SCALE GENOMIC DNA]</scope>
    <source>
        <strain evidence="6 7">2012CJ34-2</strain>
    </source>
</reference>
<proteinExistence type="predicted"/>
<dbReference type="Pfam" id="PF13639">
    <property type="entry name" value="zf-RING_2"/>
    <property type="match status" value="1"/>
</dbReference>
<sequence length="551" mass="61002">MALYWLGRTVQGAGKCLALVIVLTLTSHSAPVKASGYYEPGRGTWLNIGNSWVLLRDFDAQYTMSAMIGSSLLQLGLLGLYRGSQFALRGLAVPDYLVPSSSQSKLISMGVSSASAVLFHYYMHRDRETESEPPEPSNQSRLISGETSFLAPIHIVNSSLSRHFRLNLYRYAREFPMLDIRDISGSQNSMESGRDSATEVDTSPGWMEQGHDEEARGADLDYLAQYMRISKQSRIQLRLHRENQKIALVVSTLGTNSDSWYNYKIPLDGFSEWSITDIPLLTSWILSPEVLGIINRVVIPIKGSRYLSEQSVNESSEFTVAQGSYPWDYLITLKTPLSTPDFGSHPYTNYGMFHGDAIQRQAMPSGRCCGASDPVCTGVLTVTGEDPVWPLNQVGGLSPSKLHYFPGPVRMRELSSLSDDSDWEPSPYIEVPSWVSHAVLLPLHIGLNVLLHSIADKVLPVPETVIREEVPDLAGADPASSAPTGSASDETVSTSMECSVCQDTYKAGEKVCETWCGHFFHVDCFNQWFRAQNTCPMCRDESGLMVREVTL</sequence>
<comment type="caution">
    <text evidence="6">The sequence shown here is derived from an EMBL/GenBank/DDBJ whole genome shotgun (WGS) entry which is preliminary data.</text>
</comment>
<evidence type="ECO:0000259" key="5">
    <source>
        <dbReference type="PROSITE" id="PS50089"/>
    </source>
</evidence>
<dbReference type="InterPro" id="IPR051834">
    <property type="entry name" value="RING_finger_E3_ligase"/>
</dbReference>
<evidence type="ECO:0000256" key="4">
    <source>
        <dbReference type="SAM" id="MobiDB-lite"/>
    </source>
</evidence>
<evidence type="ECO:0000313" key="7">
    <source>
        <dbReference type="Proteomes" id="UP001203338"/>
    </source>
</evidence>
<dbReference type="PROSITE" id="PS50089">
    <property type="entry name" value="ZF_RING_2"/>
    <property type="match status" value="1"/>
</dbReference>
<dbReference type="PANTHER" id="PTHR45931">
    <property type="entry name" value="SI:CH211-59O9.10"/>
    <property type="match status" value="1"/>
</dbReference>